<protein>
    <submittedName>
        <fullName evidence="2">LIM domain and actin-binding protein 1-like protein</fullName>
    </submittedName>
</protein>
<feature type="compositionally biased region" description="Basic and acidic residues" evidence="1">
    <location>
        <begin position="525"/>
        <end position="544"/>
    </location>
</feature>
<dbReference type="AlphaFoldDB" id="V9KCT6"/>
<feature type="region of interest" description="Disordered" evidence="1">
    <location>
        <begin position="911"/>
        <end position="1024"/>
    </location>
</feature>
<feature type="compositionally biased region" description="Basic and acidic residues" evidence="1">
    <location>
        <begin position="413"/>
        <end position="422"/>
    </location>
</feature>
<feature type="compositionally biased region" description="Polar residues" evidence="1">
    <location>
        <begin position="209"/>
        <end position="227"/>
    </location>
</feature>
<proteinExistence type="evidence at transcript level"/>
<feature type="region of interest" description="Disordered" evidence="1">
    <location>
        <begin position="337"/>
        <end position="555"/>
    </location>
</feature>
<feature type="compositionally biased region" description="Polar residues" evidence="1">
    <location>
        <begin position="964"/>
        <end position="973"/>
    </location>
</feature>
<evidence type="ECO:0000313" key="2">
    <source>
        <dbReference type="EMBL" id="AFO95539.1"/>
    </source>
</evidence>
<feature type="compositionally biased region" description="Pro residues" evidence="1">
    <location>
        <begin position="118"/>
        <end position="129"/>
    </location>
</feature>
<feature type="compositionally biased region" description="Basic and acidic residues" evidence="1">
    <location>
        <begin position="448"/>
        <end position="461"/>
    </location>
</feature>
<sequence length="1024" mass="111799">MEPEDTMRRAHSMWNLSVSDSENSQRLSVSQLVTRFQSIHDLRSADTEQEERLASPVTLPSNKMEYLRQLFECRGPKGGALAQRKYKSMENLSQIRTMSPDIRNLRSIFEKPCALSQGPPPAFPQPSTPGPEREGHQTPKTPPPRVKATDGDGLDDAPPKPDQQVVKEGLSSQTVTPERGQRPTPLPRKSISSSTANNRRELGALEPRSSGTEQSASAEQPPTSVSERSAVYQSKIPGAGILGCPAKAVVSSPEIVAPNRSLHQIESPATDLLNSHQSPAQSVNQLTADKPRTLSSFQCIICHSNLSLNGYASMKGDFYCIPHFQQLLKSEGFHGEEFKPEQKSNGPLEGDGADPKAQVEESRGQLSRTTNVGETSQRDVILSPAHTSKLDLEPSGKSGSPRKLKITWPPPKEAQRDCRPNRNVDNTQRLLPAPVNASELDQSQPFEDNPKEFERKEHFVTSDHIPLGSSVKQGNEDINGKPEHTMRELRSSPQARGDNKDHPSIKELTRVFELGDSGRSIGKNVKQERATETEGDLKGSKEKPSVSSQLKTDELAQSLKELSEIFESNASGEVSGKEANCEDPVKNEDKLHLASGPEVRAEQQDLSERRQSFELSDEDRPNEGTAVVDTKPGESPEELRDKSIEESLDDGTSCEDRGSLEESLLTTPALSPSTLPSSDSQATSVLSSPHSSEGKDESMSNCDTNSPSEQTDTSASSASLAVQDPVENGQDCIKSTTKGMGEFGETSIEIGQEDEDRLTASQDTSDVAEEALVRDIGVAMSASSSEDYNSCLDSDISEEMSTVLEDSDEADRDQLQSLDVSHREDEKGIAAETLQIERKETETDENSEVSRANQDGVIADEPAENKEDIKTENPSLNIGEQDTKEQVALDPEVDKTFNSEVDKMMDMTLNPKMAIKNSSNKTTLAKETAKAKGPSKSPLAKLFGFSDSGNAKKTTAEQLKPHKPNSQSASNLEKTQEQKVSHPEKSQEKIISKVEKFQKQGASDSKKTSKEPEVKEDGSEDLLV</sequence>
<feature type="compositionally biased region" description="Basic and acidic residues" evidence="1">
    <location>
        <begin position="474"/>
        <end position="490"/>
    </location>
</feature>
<feature type="compositionally biased region" description="Low complexity" evidence="1">
    <location>
        <begin position="663"/>
        <end position="680"/>
    </location>
</feature>
<feature type="compositionally biased region" description="Basic and acidic residues" evidence="1">
    <location>
        <begin position="881"/>
        <end position="893"/>
    </location>
</feature>
<feature type="compositionally biased region" description="Polar residues" evidence="1">
    <location>
        <begin position="947"/>
        <end position="957"/>
    </location>
</feature>
<feature type="region of interest" description="Disordered" evidence="1">
    <location>
        <begin position="112"/>
        <end position="230"/>
    </location>
</feature>
<dbReference type="SUPFAM" id="SSF57716">
    <property type="entry name" value="Glucocorticoid receptor-like (DNA-binding domain)"/>
    <property type="match status" value="1"/>
</dbReference>
<organism evidence="2">
    <name type="scientific">Callorhinchus milii</name>
    <name type="common">Ghost shark</name>
    <dbReference type="NCBI Taxonomy" id="7868"/>
    <lineage>
        <taxon>Eukaryota</taxon>
        <taxon>Metazoa</taxon>
        <taxon>Chordata</taxon>
        <taxon>Craniata</taxon>
        <taxon>Vertebrata</taxon>
        <taxon>Chondrichthyes</taxon>
        <taxon>Holocephali</taxon>
        <taxon>Chimaeriformes</taxon>
        <taxon>Callorhinchidae</taxon>
        <taxon>Callorhinchus</taxon>
    </lineage>
</organism>
<feature type="region of interest" description="Disordered" evidence="1">
    <location>
        <begin position="567"/>
        <end position="764"/>
    </location>
</feature>
<evidence type="ECO:0000256" key="1">
    <source>
        <dbReference type="SAM" id="MobiDB-lite"/>
    </source>
</evidence>
<feature type="compositionally biased region" description="Basic and acidic residues" evidence="1">
    <location>
        <begin position="575"/>
        <end position="592"/>
    </location>
</feature>
<feature type="compositionally biased region" description="Polar residues" evidence="1">
    <location>
        <begin position="699"/>
        <end position="720"/>
    </location>
</feature>
<feature type="compositionally biased region" description="Basic and acidic residues" evidence="1">
    <location>
        <begin position="353"/>
        <end position="363"/>
    </location>
</feature>
<feature type="region of interest" description="Disordered" evidence="1">
    <location>
        <begin position="803"/>
        <end position="893"/>
    </location>
</feature>
<feature type="compositionally biased region" description="Basic and acidic residues" evidence="1">
    <location>
        <begin position="974"/>
        <end position="1017"/>
    </location>
</feature>
<accession>V9KCT6</accession>
<feature type="compositionally biased region" description="Basic and acidic residues" evidence="1">
    <location>
        <begin position="497"/>
        <end position="510"/>
    </location>
</feature>
<name>V9KCT6_CALMI</name>
<feature type="non-terminal residue" evidence="2">
    <location>
        <position position="1024"/>
    </location>
</feature>
<feature type="compositionally biased region" description="Basic and acidic residues" evidence="1">
    <location>
        <begin position="820"/>
        <end position="841"/>
    </location>
</feature>
<dbReference type="EMBL" id="JW863022">
    <property type="protein sequence ID" value="AFO95539.1"/>
    <property type="molecule type" value="mRNA"/>
</dbReference>
<feature type="compositionally biased region" description="Polar residues" evidence="1">
    <location>
        <begin position="681"/>
        <end position="691"/>
    </location>
</feature>
<feature type="compositionally biased region" description="Polar residues" evidence="1">
    <location>
        <begin position="364"/>
        <end position="375"/>
    </location>
</feature>
<feature type="compositionally biased region" description="Basic and acidic residues" evidence="1">
    <location>
        <begin position="631"/>
        <end position="645"/>
    </location>
</feature>
<reference evidence="2" key="1">
    <citation type="journal article" date="2014" name="Nature">
        <title>Elephant shark genome provides unique insights into gnathostome evolution.</title>
        <authorList>
            <consortium name="International Elephant Shark Genome Sequencing Consortium"/>
            <person name="Venkatesh B."/>
            <person name="Lee A.P."/>
            <person name="Ravi V."/>
            <person name="Maurya A.K."/>
            <person name="Lian M.M."/>
            <person name="Swann J.B."/>
            <person name="Ohta Y."/>
            <person name="Flajnik M.F."/>
            <person name="Sutoh Y."/>
            <person name="Kasahara M."/>
            <person name="Hoon S."/>
            <person name="Gangu V."/>
            <person name="Roy S.W."/>
            <person name="Irimia M."/>
            <person name="Korzh V."/>
            <person name="Kondrychyn I."/>
            <person name="Lim Z.W."/>
            <person name="Tay B.H."/>
            <person name="Tohari S."/>
            <person name="Kong K.W."/>
            <person name="Ho S."/>
            <person name="Lorente-Galdos B."/>
            <person name="Quilez J."/>
            <person name="Marques-Bonet T."/>
            <person name="Raney B.J."/>
            <person name="Ingham P.W."/>
            <person name="Tay A."/>
            <person name="Hillier L.W."/>
            <person name="Minx P."/>
            <person name="Boehm T."/>
            <person name="Wilson R.K."/>
            <person name="Brenner S."/>
            <person name="Warren W.C."/>
        </authorList>
    </citation>
    <scope>NUCLEOTIDE SEQUENCE</scope>
    <source>
        <tissue evidence="2">Intestine</tissue>
    </source>
</reference>
<feature type="compositionally biased region" description="Basic and acidic residues" evidence="1">
    <location>
        <begin position="599"/>
        <end position="622"/>
    </location>
</feature>